<accession>A0A9W6YHL2</accession>
<feature type="region of interest" description="Disordered" evidence="1">
    <location>
        <begin position="133"/>
        <end position="155"/>
    </location>
</feature>
<proteinExistence type="predicted"/>
<feature type="region of interest" description="Disordered" evidence="1">
    <location>
        <begin position="1"/>
        <end position="20"/>
    </location>
</feature>
<feature type="compositionally biased region" description="Gly residues" evidence="1">
    <location>
        <begin position="95"/>
        <end position="105"/>
    </location>
</feature>
<dbReference type="AlphaFoldDB" id="A0A9W6YHL2"/>
<gene>
    <name evidence="2" type="ORF">Pfra01_002794300</name>
</gene>
<evidence type="ECO:0000256" key="1">
    <source>
        <dbReference type="SAM" id="MobiDB-lite"/>
    </source>
</evidence>
<reference evidence="2" key="1">
    <citation type="submission" date="2023-04" db="EMBL/GenBank/DDBJ databases">
        <title>Phytophthora fragariaefolia NBRC 109709.</title>
        <authorList>
            <person name="Ichikawa N."/>
            <person name="Sato H."/>
            <person name="Tonouchi N."/>
        </authorList>
    </citation>
    <scope>NUCLEOTIDE SEQUENCE</scope>
    <source>
        <strain evidence="2">NBRC 109709</strain>
    </source>
</reference>
<keyword evidence="3" id="KW-1185">Reference proteome</keyword>
<feature type="compositionally biased region" description="Gly residues" evidence="1">
    <location>
        <begin position="143"/>
        <end position="155"/>
    </location>
</feature>
<comment type="caution">
    <text evidence="2">The sequence shown here is derived from an EMBL/GenBank/DDBJ whole genome shotgun (WGS) entry which is preliminary data.</text>
</comment>
<dbReference type="EMBL" id="BSXT01007586">
    <property type="protein sequence ID" value="GMF63988.1"/>
    <property type="molecule type" value="Genomic_DNA"/>
</dbReference>
<name>A0A9W6YHL2_9STRA</name>
<evidence type="ECO:0000313" key="2">
    <source>
        <dbReference type="EMBL" id="GMF63988.1"/>
    </source>
</evidence>
<protein>
    <submittedName>
        <fullName evidence="2">Unnamed protein product</fullName>
    </submittedName>
</protein>
<evidence type="ECO:0000313" key="3">
    <source>
        <dbReference type="Proteomes" id="UP001165121"/>
    </source>
</evidence>
<organism evidence="2 3">
    <name type="scientific">Phytophthora fragariaefolia</name>
    <dbReference type="NCBI Taxonomy" id="1490495"/>
    <lineage>
        <taxon>Eukaryota</taxon>
        <taxon>Sar</taxon>
        <taxon>Stramenopiles</taxon>
        <taxon>Oomycota</taxon>
        <taxon>Peronosporomycetes</taxon>
        <taxon>Peronosporales</taxon>
        <taxon>Peronosporaceae</taxon>
        <taxon>Phytophthora</taxon>
    </lineage>
</organism>
<sequence length="155" mass="15481">MPRTRCPAAGVEVDEGFGPRDGLEEDVVARAVTRTHEVARLEARDFAHDGVGAGGRDLVVGVVVVVPDDADAVVEDELERGGGGGVELEPAVGGRVSGVGAGSHGDAGRRGPAAGAGLVVDVGRHPLVRLEQDVHAGADGVEPLGGGNGGDDTEN</sequence>
<dbReference type="Proteomes" id="UP001165121">
    <property type="component" value="Unassembled WGS sequence"/>
</dbReference>
<feature type="region of interest" description="Disordered" evidence="1">
    <location>
        <begin position="79"/>
        <end position="112"/>
    </location>
</feature>